<reference evidence="2" key="1">
    <citation type="journal article" date="2023" name="IScience">
        <title>Live-bearing cockroach genome reveals convergent evolutionary mechanisms linked to viviparity in insects and beyond.</title>
        <authorList>
            <person name="Fouks B."/>
            <person name="Harrison M.C."/>
            <person name="Mikhailova A.A."/>
            <person name="Marchal E."/>
            <person name="English S."/>
            <person name="Carruthers M."/>
            <person name="Jennings E.C."/>
            <person name="Chiamaka E.L."/>
            <person name="Frigard R.A."/>
            <person name="Pippel M."/>
            <person name="Attardo G.M."/>
            <person name="Benoit J.B."/>
            <person name="Bornberg-Bauer E."/>
            <person name="Tobe S.S."/>
        </authorList>
    </citation>
    <scope>NUCLEOTIDE SEQUENCE</scope>
    <source>
        <strain evidence="2">Stay&amp;Tobe</strain>
    </source>
</reference>
<feature type="transmembrane region" description="Helical" evidence="1">
    <location>
        <begin position="33"/>
        <end position="58"/>
    </location>
</feature>
<name>A0AAD8EHI0_DIPPU</name>
<gene>
    <name evidence="2" type="ORF">L9F63_016603</name>
</gene>
<dbReference type="EMBL" id="JASPKZ010004223">
    <property type="protein sequence ID" value="KAJ9590366.1"/>
    <property type="molecule type" value="Genomic_DNA"/>
</dbReference>
<dbReference type="AlphaFoldDB" id="A0AAD8EHI0"/>
<comment type="caution">
    <text evidence="2">The sequence shown here is derived from an EMBL/GenBank/DDBJ whole genome shotgun (WGS) entry which is preliminary data.</text>
</comment>
<keyword evidence="3" id="KW-1185">Reference proteome</keyword>
<accession>A0AAD8EHI0</accession>
<keyword evidence="1" id="KW-0812">Transmembrane</keyword>
<feature type="non-terminal residue" evidence="2">
    <location>
        <position position="1"/>
    </location>
</feature>
<proteinExistence type="predicted"/>
<protein>
    <submittedName>
        <fullName evidence="2">Uncharacterized protein</fullName>
    </submittedName>
</protein>
<dbReference type="Proteomes" id="UP001233999">
    <property type="component" value="Unassembled WGS sequence"/>
</dbReference>
<sequence length="81" mass="9909">LQYRQPFVVIEFLFKLPSAWFFRNLEVHSSTDFSISLFFMFLKCSFLRVSKFFVVWGWNARKQRDHIKRNNQFIYGCCLLD</sequence>
<evidence type="ECO:0000313" key="2">
    <source>
        <dbReference type="EMBL" id="KAJ9590366.1"/>
    </source>
</evidence>
<evidence type="ECO:0000313" key="3">
    <source>
        <dbReference type="Proteomes" id="UP001233999"/>
    </source>
</evidence>
<keyword evidence="1" id="KW-1133">Transmembrane helix</keyword>
<evidence type="ECO:0000256" key="1">
    <source>
        <dbReference type="SAM" id="Phobius"/>
    </source>
</evidence>
<reference evidence="2" key="2">
    <citation type="submission" date="2023-05" db="EMBL/GenBank/DDBJ databases">
        <authorList>
            <person name="Fouks B."/>
        </authorList>
    </citation>
    <scope>NUCLEOTIDE SEQUENCE</scope>
    <source>
        <strain evidence="2">Stay&amp;Tobe</strain>
        <tissue evidence="2">Testes</tissue>
    </source>
</reference>
<organism evidence="2 3">
    <name type="scientific">Diploptera punctata</name>
    <name type="common">Pacific beetle cockroach</name>
    <dbReference type="NCBI Taxonomy" id="6984"/>
    <lineage>
        <taxon>Eukaryota</taxon>
        <taxon>Metazoa</taxon>
        <taxon>Ecdysozoa</taxon>
        <taxon>Arthropoda</taxon>
        <taxon>Hexapoda</taxon>
        <taxon>Insecta</taxon>
        <taxon>Pterygota</taxon>
        <taxon>Neoptera</taxon>
        <taxon>Polyneoptera</taxon>
        <taxon>Dictyoptera</taxon>
        <taxon>Blattodea</taxon>
        <taxon>Blaberoidea</taxon>
        <taxon>Blaberidae</taxon>
        <taxon>Diplopterinae</taxon>
        <taxon>Diploptera</taxon>
    </lineage>
</organism>
<feature type="non-terminal residue" evidence="2">
    <location>
        <position position="81"/>
    </location>
</feature>
<keyword evidence="1" id="KW-0472">Membrane</keyword>